<proteinExistence type="inferred from homology"/>
<protein>
    <submittedName>
        <fullName evidence="2">Enoyl-CoA hydratase/isomerase family protein</fullName>
    </submittedName>
</protein>
<dbReference type="PANTHER" id="PTHR42964">
    <property type="entry name" value="ENOYL-COA HYDRATASE"/>
    <property type="match status" value="1"/>
</dbReference>
<dbReference type="InterPro" id="IPR001753">
    <property type="entry name" value="Enoyl-CoA_hydra/iso"/>
</dbReference>
<dbReference type="Pfam" id="PF00378">
    <property type="entry name" value="ECH_1"/>
    <property type="match status" value="1"/>
</dbReference>
<sequence>MDEDVLISEDGPVLEFVLNNTGAGNTITTAMFNAMLETMNEQLQTPSARLLRIRANGSVFCLGRERSATGLIETHVEVERLVSFKRLLRKLPLITIAEVHGDAAGFGFGLAILCDYAIVSNSASLYFPEMQFGLPPSAIMTYLAEYIPPRLAFHLVLTGDTISPETAERIGLISACVAPDHVHLRAEAISERILKLDEQAVRDCKSFFQHSLQNNFEQNARLAVETLTIDSLRLQRRDSLTER</sequence>
<gene>
    <name evidence="2" type="ORF">JZ786_10675</name>
</gene>
<dbReference type="SUPFAM" id="SSF52096">
    <property type="entry name" value="ClpP/crotonase"/>
    <property type="match status" value="1"/>
</dbReference>
<evidence type="ECO:0000313" key="2">
    <source>
        <dbReference type="EMBL" id="QSO49340.1"/>
    </source>
</evidence>
<dbReference type="PANTHER" id="PTHR42964:SF1">
    <property type="entry name" value="POLYKETIDE BIOSYNTHESIS ENOYL-COA HYDRATASE PKSH-RELATED"/>
    <property type="match status" value="1"/>
</dbReference>
<dbReference type="CDD" id="cd06558">
    <property type="entry name" value="crotonase-like"/>
    <property type="match status" value="1"/>
</dbReference>
<name>A0A9X7Z985_9BACL</name>
<keyword evidence="3" id="KW-1185">Reference proteome</keyword>
<dbReference type="KEGG" id="afx:JZ786_10675"/>
<dbReference type="Gene3D" id="3.90.226.10">
    <property type="entry name" value="2-enoyl-CoA Hydratase, Chain A, domain 1"/>
    <property type="match status" value="1"/>
</dbReference>
<dbReference type="EMBL" id="CP071182">
    <property type="protein sequence ID" value="QSO49340.1"/>
    <property type="molecule type" value="Genomic_DNA"/>
</dbReference>
<dbReference type="AlphaFoldDB" id="A0A9X7Z985"/>
<organism evidence="2 3">
    <name type="scientific">Alicyclobacillus mengziensis</name>
    <dbReference type="NCBI Taxonomy" id="2931921"/>
    <lineage>
        <taxon>Bacteria</taxon>
        <taxon>Bacillati</taxon>
        <taxon>Bacillota</taxon>
        <taxon>Bacilli</taxon>
        <taxon>Bacillales</taxon>
        <taxon>Alicyclobacillaceae</taxon>
        <taxon>Alicyclobacillus</taxon>
    </lineage>
</organism>
<evidence type="ECO:0000256" key="1">
    <source>
        <dbReference type="ARBA" id="ARBA00005254"/>
    </source>
</evidence>
<dbReference type="GO" id="GO:0003824">
    <property type="term" value="F:catalytic activity"/>
    <property type="evidence" value="ECO:0007669"/>
    <property type="project" value="UniProtKB-ARBA"/>
</dbReference>
<dbReference type="Proteomes" id="UP000663505">
    <property type="component" value="Chromosome"/>
</dbReference>
<dbReference type="InterPro" id="IPR029045">
    <property type="entry name" value="ClpP/crotonase-like_dom_sf"/>
</dbReference>
<accession>A0A9X7Z985</accession>
<evidence type="ECO:0000313" key="3">
    <source>
        <dbReference type="Proteomes" id="UP000663505"/>
    </source>
</evidence>
<dbReference type="RefSeq" id="WP_206658651.1">
    <property type="nucleotide sequence ID" value="NZ_CP071182.1"/>
</dbReference>
<dbReference type="InterPro" id="IPR051683">
    <property type="entry name" value="Enoyl-CoA_Hydratase/Isomerase"/>
</dbReference>
<reference evidence="2 3" key="1">
    <citation type="submission" date="2021-02" db="EMBL/GenBank/DDBJ databases">
        <title>Alicyclobacillus curvatus sp. nov. and Alicyclobacillus mengziensis sp. nov., two acidophilic bacteria isolated from acid mine drainage.</title>
        <authorList>
            <person name="Huang Y."/>
        </authorList>
    </citation>
    <scope>NUCLEOTIDE SEQUENCE [LARGE SCALE GENOMIC DNA]</scope>
    <source>
        <strain evidence="2 3">S30H14</strain>
    </source>
</reference>
<comment type="similarity">
    <text evidence="1">Belongs to the enoyl-CoA hydratase/isomerase family.</text>
</comment>